<comment type="subcellular location">
    <subcellularLocation>
        <location evidence="1">Cytoplasm</location>
    </subcellularLocation>
</comment>
<dbReference type="Pfam" id="PF14685">
    <property type="entry name" value="PDZ_Tricorn"/>
    <property type="match status" value="1"/>
</dbReference>
<evidence type="ECO:0000256" key="6">
    <source>
        <dbReference type="ARBA" id="ARBA00022825"/>
    </source>
</evidence>
<dbReference type="Pfam" id="PF26550">
    <property type="entry name" value="Tricorn_2nd"/>
    <property type="match status" value="1"/>
</dbReference>
<dbReference type="InterPro" id="IPR028204">
    <property type="entry name" value="Tricorn_C1"/>
</dbReference>
<accession>A0A257LTM6</accession>
<dbReference type="GO" id="GO:0006508">
    <property type="term" value="P:proteolysis"/>
    <property type="evidence" value="ECO:0007669"/>
    <property type="project" value="UniProtKB-KW"/>
</dbReference>
<dbReference type="Pfam" id="PF26549">
    <property type="entry name" value="Tricorn_N"/>
    <property type="match status" value="1"/>
</dbReference>
<keyword evidence="4" id="KW-0645">Protease</keyword>
<dbReference type="PANTHER" id="PTHR43253">
    <property type="entry name" value="TRICORN PROTEASE HOMOLOG 2-RELATED"/>
    <property type="match status" value="1"/>
</dbReference>
<feature type="domain" description="Tricorn protease PDZ" evidence="9">
    <location>
        <begin position="690"/>
        <end position="759"/>
    </location>
</feature>
<proteinExistence type="inferred from homology"/>
<evidence type="ECO:0000256" key="2">
    <source>
        <dbReference type="ARBA" id="ARBA00008524"/>
    </source>
</evidence>
<dbReference type="SUPFAM" id="SSF52096">
    <property type="entry name" value="ClpP/crotonase"/>
    <property type="match status" value="1"/>
</dbReference>
<dbReference type="Pfam" id="PF07676">
    <property type="entry name" value="PD40"/>
    <property type="match status" value="1"/>
</dbReference>
<feature type="region of interest" description="Disordered" evidence="7">
    <location>
        <begin position="480"/>
        <end position="506"/>
    </location>
</feature>
<dbReference type="Proteomes" id="UP000216312">
    <property type="component" value="Unassembled WGS sequence"/>
</dbReference>
<dbReference type="EMBL" id="NMUJ01000053">
    <property type="protein sequence ID" value="OYV02780.1"/>
    <property type="molecule type" value="Genomic_DNA"/>
</dbReference>
<evidence type="ECO:0000256" key="5">
    <source>
        <dbReference type="ARBA" id="ARBA00022801"/>
    </source>
</evidence>
<evidence type="ECO:0000259" key="8">
    <source>
        <dbReference type="Pfam" id="PF14684"/>
    </source>
</evidence>
<dbReference type="InterPro" id="IPR029045">
    <property type="entry name" value="ClpP/crotonase-like_dom_sf"/>
</dbReference>
<evidence type="ECO:0000313" key="10">
    <source>
        <dbReference type="EMBL" id="OYV02780.1"/>
    </source>
</evidence>
<dbReference type="GO" id="GO:0005737">
    <property type="term" value="C:cytoplasm"/>
    <property type="evidence" value="ECO:0007669"/>
    <property type="project" value="UniProtKB-SubCell"/>
</dbReference>
<feature type="compositionally biased region" description="Acidic residues" evidence="7">
    <location>
        <begin position="483"/>
        <end position="498"/>
    </location>
</feature>
<sequence>MSWLLLLLLVVNSPYRDSTLLLSAPDIYNHTVVFEYGGNLWLVPDTGGIASRLTSDEGFESHPKFSPDGRFVALSGHYDADNFDVYVIPVDGGPPLRLTYHPASDRVIGWTHDGNYVLFISRRWRQPRLYRVSLEGGLPEELPLPVAYWASFSPNGNKVAFNRRPARLGWRNYRGGRVPDVWIYDFDRDTAYRITDWEGTDICPLWYKDKIYFLSDRDGKLNIYCYDTNTGVIHRVTDHQDFDVGLPSLGGSKIVYQCGGTLWVLDLKTERYHRLKIKVPDDYKFVRPRYEDVSTLVDWFDISPHAKRAVFVARGDIFTVPKEKGPVRNITCTAGTRERYAVWSPDGKWIAYLSDETGEYEIYIRKADGTGDAIRITYDGECYRWPLVWSPDSKKLLYSDSKLRLFYVDIDKKKPMLVDTSAVDYIWSYCWSPDPSGKYLYFISSRTFTPARGDFGELRVYPATENICLVTLQAEVPSPFLPESDEEIPEEETEESEEPEKKPPEEIKIDLEGISQRVVAVPIPAGNYSGLAATENKIFYLERIDFTSRERKYNLHVYDIEDKEDHVLIEGIDGYGISEDGKHVLYKGGNTFGIIEVNDTQYSVGDGKLKTDEMKLKVAPSQEWRQMLHEVWRLERDFFYDPSMHGVDWHGLYGIYSKFLPYAADRYDLNYLIAGMLRELGASHTYVWDKGENWQKRRRAPLTEPGVMVKEGEYLIKVEGQLVRYPDNPYKYFETTVDKQVRLEVNDKPSVKGTRTVVVKPISLSNEMELRYLDWVETNRHKVETATDGRVGYIHVPNTATWGLEEFGKYLFAQSNKEGLIIDVRYNGRYR</sequence>
<dbReference type="GO" id="GO:0008236">
    <property type="term" value="F:serine-type peptidase activity"/>
    <property type="evidence" value="ECO:0007669"/>
    <property type="project" value="UniProtKB-KW"/>
</dbReference>
<evidence type="ECO:0000259" key="9">
    <source>
        <dbReference type="Pfam" id="PF14685"/>
    </source>
</evidence>
<dbReference type="Gene3D" id="3.90.226.10">
    <property type="entry name" value="2-enoyl-CoA Hydratase, Chain A, domain 1"/>
    <property type="match status" value="1"/>
</dbReference>
<dbReference type="SUPFAM" id="SSF50156">
    <property type="entry name" value="PDZ domain-like"/>
    <property type="match status" value="1"/>
</dbReference>
<evidence type="ECO:0008006" key="12">
    <source>
        <dbReference type="Google" id="ProtNLM"/>
    </source>
</evidence>
<evidence type="ECO:0000313" key="11">
    <source>
        <dbReference type="Proteomes" id="UP000216312"/>
    </source>
</evidence>
<dbReference type="InterPro" id="IPR011659">
    <property type="entry name" value="WD40"/>
</dbReference>
<dbReference type="Gene3D" id="2.130.10.10">
    <property type="entry name" value="YVTN repeat-like/Quinoprotein amine dehydrogenase"/>
    <property type="match status" value="2"/>
</dbReference>
<evidence type="ECO:0000256" key="7">
    <source>
        <dbReference type="SAM" id="MobiDB-lite"/>
    </source>
</evidence>
<protein>
    <recommendedName>
        <fullName evidence="12">Protease</fullName>
    </recommendedName>
</protein>
<reference evidence="11" key="1">
    <citation type="submission" date="2017-07" db="EMBL/GenBank/DDBJ databases">
        <title>Novel pathways for hydrocarbon cycling and metabolic interdependencies in hydrothermal sediment communities.</title>
        <authorList>
            <person name="Dombrowski N."/>
            <person name="Seitz K."/>
            <person name="Teske A."/>
            <person name="Baker B."/>
        </authorList>
    </citation>
    <scope>NUCLEOTIDE SEQUENCE [LARGE SCALE GENOMIC DNA]</scope>
</reference>
<dbReference type="InterPro" id="IPR036034">
    <property type="entry name" value="PDZ_sf"/>
</dbReference>
<keyword evidence="5" id="KW-0378">Hydrolase</keyword>
<dbReference type="SUPFAM" id="SSF82171">
    <property type="entry name" value="DPP6 N-terminal domain-like"/>
    <property type="match status" value="1"/>
</dbReference>
<evidence type="ECO:0000256" key="1">
    <source>
        <dbReference type="ARBA" id="ARBA00004496"/>
    </source>
</evidence>
<dbReference type="InterPro" id="IPR015943">
    <property type="entry name" value="WD40/YVTN_repeat-like_dom_sf"/>
</dbReference>
<dbReference type="SUPFAM" id="SSF69304">
    <property type="entry name" value="Tricorn protease N-terminal domain"/>
    <property type="match status" value="1"/>
</dbReference>
<dbReference type="Pfam" id="PF14684">
    <property type="entry name" value="Tricorn_C1"/>
    <property type="match status" value="1"/>
</dbReference>
<dbReference type="Gene3D" id="2.30.42.10">
    <property type="match status" value="1"/>
</dbReference>
<keyword evidence="3" id="KW-0963">Cytoplasm</keyword>
<organism evidence="10 11">
    <name type="scientific">candidate division WOR-3 bacterium 4484_18</name>
    <dbReference type="NCBI Taxonomy" id="2020626"/>
    <lineage>
        <taxon>Bacteria</taxon>
        <taxon>Bacteria division WOR-3</taxon>
    </lineage>
</organism>
<name>A0A257LTM6_UNCW3</name>
<dbReference type="AlphaFoldDB" id="A0A257LTM6"/>
<evidence type="ECO:0000256" key="4">
    <source>
        <dbReference type="ARBA" id="ARBA00022670"/>
    </source>
</evidence>
<comment type="similarity">
    <text evidence="2">Belongs to the peptidase S41B family.</text>
</comment>
<comment type="caution">
    <text evidence="10">The sequence shown here is derived from an EMBL/GenBank/DDBJ whole genome shotgun (WGS) entry which is preliminary data.</text>
</comment>
<feature type="domain" description="Tricorn protease C1" evidence="8">
    <location>
        <begin position="620"/>
        <end position="677"/>
    </location>
</feature>
<gene>
    <name evidence="10" type="ORF">CGW93_03830</name>
</gene>
<keyword evidence="6" id="KW-0720">Serine protease</keyword>
<dbReference type="Gene3D" id="2.120.10.60">
    <property type="entry name" value="Tricorn protease N-terminal domain"/>
    <property type="match status" value="1"/>
</dbReference>
<dbReference type="PANTHER" id="PTHR43253:SF1">
    <property type="entry name" value="TRICORN PROTEASE HOMOLOG 2-RELATED"/>
    <property type="match status" value="1"/>
</dbReference>
<dbReference type="Gene3D" id="3.30.750.44">
    <property type="match status" value="1"/>
</dbReference>
<dbReference type="InterPro" id="IPR029414">
    <property type="entry name" value="Tricorn_PDZ"/>
</dbReference>
<evidence type="ECO:0000256" key="3">
    <source>
        <dbReference type="ARBA" id="ARBA00022490"/>
    </source>
</evidence>
<dbReference type="InterPro" id="IPR012393">
    <property type="entry name" value="Tricorn_protease"/>
</dbReference>
<dbReference type="CDD" id="cd07562">
    <property type="entry name" value="Peptidase_S41_TRI"/>
    <property type="match status" value="1"/>
</dbReference>